<dbReference type="AlphaFoldDB" id="A0A8J3EDV1"/>
<comment type="caution">
    <text evidence="1">The sequence shown here is derived from an EMBL/GenBank/DDBJ whole genome shotgun (WGS) entry which is preliminary data.</text>
</comment>
<accession>A0A8J3EDV1</accession>
<sequence length="247" mass="27632">MPIAYPERNEGRAAFRRVLEALSQATPVTAALAHLYGYTHPSQFEQDLEKFQRELATTVNDHADRLVRLEALMAPRAVLNAMALEVAFYTLRTNETGRGDSVIFGTLQAAFTSVEKALLEEAVAELAHHGYVTTSSAMGHPIRAYRPTANLFLAFDLAATGHDTRADATEIARIWLAEDEMRSVHRLKERLGWSVRRLNPALCALRPVFPEGRWSREVHPTLATTSVLITPDERFKLRQIVTSGRVD</sequence>
<gene>
    <name evidence="1" type="ORF">GCM10010964_36920</name>
</gene>
<evidence type="ECO:0000313" key="1">
    <source>
        <dbReference type="EMBL" id="GGG46186.1"/>
    </source>
</evidence>
<dbReference type="EMBL" id="BMKS01000015">
    <property type="protein sequence ID" value="GGG46186.1"/>
    <property type="molecule type" value="Genomic_DNA"/>
</dbReference>
<proteinExistence type="predicted"/>
<name>A0A8J3EDV1_9PROT</name>
<reference evidence="1 2" key="1">
    <citation type="journal article" date="2014" name="Int. J. Syst. Evol. Microbiol.">
        <title>Complete genome sequence of Corynebacterium casei LMG S-19264T (=DSM 44701T), isolated from a smear-ripened cheese.</title>
        <authorList>
            <consortium name="US DOE Joint Genome Institute (JGI-PGF)"/>
            <person name="Walter F."/>
            <person name="Albersmeier A."/>
            <person name="Kalinowski J."/>
            <person name="Ruckert C."/>
        </authorList>
    </citation>
    <scope>NUCLEOTIDE SEQUENCE [LARGE SCALE GENOMIC DNA]</scope>
    <source>
        <strain evidence="1 2">CGMCC 1.16330</strain>
    </source>
</reference>
<organism evidence="1 2">
    <name type="scientific">Caldovatus sediminis</name>
    <dbReference type="NCBI Taxonomy" id="2041189"/>
    <lineage>
        <taxon>Bacteria</taxon>
        <taxon>Pseudomonadati</taxon>
        <taxon>Pseudomonadota</taxon>
        <taxon>Alphaproteobacteria</taxon>
        <taxon>Acetobacterales</taxon>
        <taxon>Roseomonadaceae</taxon>
        <taxon>Caldovatus</taxon>
    </lineage>
</organism>
<protein>
    <submittedName>
        <fullName evidence="1">Uncharacterized protein</fullName>
    </submittedName>
</protein>
<keyword evidence="2" id="KW-1185">Reference proteome</keyword>
<dbReference type="Proteomes" id="UP000597507">
    <property type="component" value="Unassembled WGS sequence"/>
</dbReference>
<dbReference type="RefSeq" id="WP_188902962.1">
    <property type="nucleotide sequence ID" value="NZ_BMKS01000015.1"/>
</dbReference>
<evidence type="ECO:0000313" key="2">
    <source>
        <dbReference type="Proteomes" id="UP000597507"/>
    </source>
</evidence>